<reference evidence="6 7" key="1">
    <citation type="submission" date="2019-05" db="EMBL/GenBank/DDBJ databases">
        <title>Draft Whole-Genome sequence of the green sulfur bacterium Prosthecochloris vibrioformis DSM 260.</title>
        <authorList>
            <person name="Meyer T.E."/>
            <person name="Kyndt J.A."/>
        </authorList>
    </citation>
    <scope>NUCLEOTIDE SEQUENCE [LARGE SCALE GENOMIC DNA]</scope>
    <source>
        <strain evidence="6 7">DSM 260</strain>
    </source>
</reference>
<dbReference type="InterPro" id="IPR010192">
    <property type="entry name" value="MenE"/>
</dbReference>
<evidence type="ECO:0000256" key="4">
    <source>
        <dbReference type="ARBA" id="ARBA00022840"/>
    </source>
</evidence>
<evidence type="ECO:0000259" key="5">
    <source>
        <dbReference type="Pfam" id="PF00501"/>
    </source>
</evidence>
<evidence type="ECO:0000256" key="1">
    <source>
        <dbReference type="ARBA" id="ARBA00022428"/>
    </source>
</evidence>
<keyword evidence="7" id="KW-1185">Reference proteome</keyword>
<keyword evidence="3" id="KW-0547">Nucleotide-binding</keyword>
<dbReference type="AlphaFoldDB" id="A0A5C4S3D5"/>
<dbReference type="EMBL" id="VDCI01000001">
    <property type="protein sequence ID" value="TNJ37924.1"/>
    <property type="molecule type" value="Genomic_DNA"/>
</dbReference>
<dbReference type="GO" id="GO:0031956">
    <property type="term" value="F:medium-chain fatty acid-CoA ligase activity"/>
    <property type="evidence" value="ECO:0007669"/>
    <property type="project" value="TreeGrafter"/>
</dbReference>
<dbReference type="Gene3D" id="3.30.300.30">
    <property type="match status" value="1"/>
</dbReference>
<gene>
    <name evidence="6" type="primary">menE</name>
    <name evidence="6" type="ORF">FGF68_01735</name>
</gene>
<name>A0A5C4S3D5_PROVB</name>
<dbReference type="EC" id="6.2.1.26" evidence="6"/>
<dbReference type="RefSeq" id="WP_139626121.1">
    <property type="nucleotide sequence ID" value="NZ_VDCI01000001.1"/>
</dbReference>
<comment type="caution">
    <text evidence="6">The sequence shown here is derived from an EMBL/GenBank/DDBJ whole genome shotgun (WGS) entry which is preliminary data.</text>
</comment>
<organism evidence="6 7">
    <name type="scientific">Prosthecochloris vibrioformis</name>
    <name type="common">Chlorobium vibrioforme</name>
    <dbReference type="NCBI Taxonomy" id="1098"/>
    <lineage>
        <taxon>Bacteria</taxon>
        <taxon>Pseudomonadati</taxon>
        <taxon>Chlorobiota</taxon>
        <taxon>Chlorobiia</taxon>
        <taxon>Chlorobiales</taxon>
        <taxon>Chlorobiaceae</taxon>
        <taxon>Prosthecochloris</taxon>
    </lineage>
</organism>
<dbReference type="Pfam" id="PF00501">
    <property type="entry name" value="AMP-binding"/>
    <property type="match status" value="1"/>
</dbReference>
<dbReference type="Gene3D" id="3.40.50.12780">
    <property type="entry name" value="N-terminal domain of ligase-like"/>
    <property type="match status" value="1"/>
</dbReference>
<protein>
    <submittedName>
        <fullName evidence="6">O-succinylbenzoate--CoA ligase</fullName>
        <ecNumber evidence="6">6.2.1.26</ecNumber>
    </submittedName>
</protein>
<dbReference type="Proteomes" id="UP000309544">
    <property type="component" value="Unassembled WGS sequence"/>
</dbReference>
<accession>A0A5C4S3D5</accession>
<evidence type="ECO:0000256" key="3">
    <source>
        <dbReference type="ARBA" id="ARBA00022741"/>
    </source>
</evidence>
<keyword evidence="2 6" id="KW-0436">Ligase</keyword>
<dbReference type="CDD" id="cd17630">
    <property type="entry name" value="OSB_MenE-like"/>
    <property type="match status" value="1"/>
</dbReference>
<dbReference type="InterPro" id="IPR042099">
    <property type="entry name" value="ANL_N_sf"/>
</dbReference>
<dbReference type="GO" id="GO:0006631">
    <property type="term" value="P:fatty acid metabolic process"/>
    <property type="evidence" value="ECO:0007669"/>
    <property type="project" value="TreeGrafter"/>
</dbReference>
<keyword evidence="1" id="KW-0474">Menaquinone biosynthesis</keyword>
<dbReference type="NCBIfam" id="TIGR01923">
    <property type="entry name" value="menE"/>
    <property type="match status" value="1"/>
</dbReference>
<dbReference type="GO" id="GO:0005524">
    <property type="term" value="F:ATP binding"/>
    <property type="evidence" value="ECO:0007669"/>
    <property type="project" value="UniProtKB-KW"/>
</dbReference>
<dbReference type="GO" id="GO:0009234">
    <property type="term" value="P:menaquinone biosynthetic process"/>
    <property type="evidence" value="ECO:0007669"/>
    <property type="project" value="UniProtKB-KW"/>
</dbReference>
<dbReference type="SUPFAM" id="SSF56801">
    <property type="entry name" value="Acetyl-CoA synthetase-like"/>
    <property type="match status" value="1"/>
</dbReference>
<dbReference type="PANTHER" id="PTHR43201:SF32">
    <property type="entry name" value="2-SUCCINYLBENZOATE--COA LIGASE, CHLOROPLASTIC_PEROXISOMAL"/>
    <property type="match status" value="1"/>
</dbReference>
<dbReference type="PANTHER" id="PTHR43201">
    <property type="entry name" value="ACYL-COA SYNTHETASE"/>
    <property type="match status" value="1"/>
</dbReference>
<sequence>MDLVSSAARSHGDAPALMTVTGTLSFGELEHETAQTAHALRTAGICSGSRVALVMPNSCDLVMLLLSLLRTAAIAAPMNNRIPPSTITRNLGNISPDAVIVPAELAEAFPGYRILTAEKLVSTAAASPAAIPQADMKPALTSPATIIHTSSSSGHPKAVLHSVANHYYSALGSNINIPFMPGDRWLLSLPLFHIGGYAVLVRSLAGGGAIVLPALGESIQDTLRRTAPTHLSLVPTQLYRMLSEPGIVHNMQQVKAILLGGSAVEKTLLEKARATRLPVYLSYGSTEMSSQVTTTPAPAEQVAAGKVLAYRELTIDRNGEILVRGRCLSQGYLGPSGIACHTDGDGWFHTGDTGLIDEDGTLHVTGRMDNMFISGGENIHPEEIERELQAIPGILRAVVVPAPDKEYGNRPAAFIEGSPAAPDNDALHRMLSQHLGTLKTPRSITRLTEWQLLEGTEKIDRNYYKQLVSTLMNVQPSV</sequence>
<keyword evidence="4" id="KW-0067">ATP-binding</keyword>
<dbReference type="InterPro" id="IPR045851">
    <property type="entry name" value="AMP-bd_C_sf"/>
</dbReference>
<evidence type="ECO:0000313" key="6">
    <source>
        <dbReference type="EMBL" id="TNJ37924.1"/>
    </source>
</evidence>
<dbReference type="InterPro" id="IPR000873">
    <property type="entry name" value="AMP-dep_synth/lig_dom"/>
</dbReference>
<dbReference type="GO" id="GO:0008756">
    <property type="term" value="F:o-succinylbenzoate-CoA ligase activity"/>
    <property type="evidence" value="ECO:0007669"/>
    <property type="project" value="UniProtKB-EC"/>
</dbReference>
<feature type="domain" description="AMP-dependent synthetase/ligase" evidence="5">
    <location>
        <begin position="7"/>
        <end position="333"/>
    </location>
</feature>
<evidence type="ECO:0000256" key="2">
    <source>
        <dbReference type="ARBA" id="ARBA00022598"/>
    </source>
</evidence>
<proteinExistence type="predicted"/>
<evidence type="ECO:0000313" key="7">
    <source>
        <dbReference type="Proteomes" id="UP000309544"/>
    </source>
</evidence>